<dbReference type="InterPro" id="IPR029058">
    <property type="entry name" value="AB_hydrolase_fold"/>
</dbReference>
<dbReference type="Gene3D" id="1.25.40.20">
    <property type="entry name" value="Ankyrin repeat-containing domain"/>
    <property type="match status" value="1"/>
</dbReference>
<sequence>MAPRQKVLTFRIRQLPKAIDEAGVHQILKQCFQDDEPAPDIHVHSLAQALPESDKALSKTATATITPLPLRLTEKKEWRFRTSFSEMEYDIIVDLHFLGFTVLNEVDDTKHVLDCIAISGLGSHAFGSWQQREDGSASMWLRDGIPKDLPGTRVIIYGYDTQVADSDSFQDISDLAGNLATDIIHSICPSSKDMVILAHSLGGIVLKESMSTLATYPDPHKSILEKLRSILFFGVPHKGMQTSHLIAMVKGNPNEEMIRNLSPNSYYLNAIDSQFCGFHGTRNFDVVSLYETTTTKTKSSDGTWSRSGPGVVMVDRDSALHPCSKDKYAINKDHSAMVKLSQGDTEYKAVVSFLLKVRMGVEENAATQMDRGHATEGSAGVNEHFKEQTLSSTKRKPGKRGQNFLDPKIQYSEEDIRSSLHLDVFRWRLKDITPHYASTFEWIFHEDALQFVPWLLEGRGVYWIHGKPGSGKSTLMKYIYDLDDTFEFLNMWKKTHRLIKAGFFFYYRGSQSQKSFEGLVRSILSQILDNVPELCQEIPEDCLSHSKEGGIQWGLDNLTVALRSVLGQHRMNLDICLFIDALDEFDGHLEMISNFIQSLVNPDPGSLTRCKVCFSSRPKDIISKHFERFPNFQIQDYTREDIRRYTIGRMEEYIQLNGICASSPELLKQQRQTVKEIVQKANGVFLWVRLALDNLFETLKREGVSKAPDISPILQELPLELDEFYQSIISRIPNRHRRTVYLTLEVLLRSSDEPTLEDIRTIISNADFQTLDECIGQDRVMESPLAFCHRLKDQCGGLIEIKGVTESEPVSTGKEGRISFLHETVREFVSRPGFKNLMIGNDDLYWSHIQNGYTELAKFYLTWLRNGGAIYDQATRNEPILQLCAAYCNLAELSTGEGQNELIDGLQPENFRVLRLSDQHLSRFSMVPDCRLSFAVTACLLVYMENELEKQQGSPTSERSLAHVVVEAAHGLNALVRDGGVFSIKFSPEYARMLNLLLDAGVSKEATVHGLTPFERLLFLDAPPHEYHEYLDEKGMLNGAPIIYSESILNMVKVFLEKGQDHNMDLLLNATGEVVGKKQRQKPLCMKPIHIASGKMLEILLDHKANVNSMDRKGRTALDYLLARLAFLAREGPPRSGGSATARELAESIAVLSKNGGSITRAGLDRLAASLCYLTRLRYDM</sequence>
<dbReference type="SUPFAM" id="SSF48403">
    <property type="entry name" value="Ankyrin repeat"/>
    <property type="match status" value="1"/>
</dbReference>
<evidence type="ECO:0000256" key="3">
    <source>
        <dbReference type="SAM" id="MobiDB-lite"/>
    </source>
</evidence>
<keyword evidence="7" id="KW-1185">Reference proteome</keyword>
<dbReference type="PANTHER" id="PTHR10039:SF5">
    <property type="entry name" value="NACHT DOMAIN-CONTAINING PROTEIN"/>
    <property type="match status" value="1"/>
</dbReference>
<organism evidence="6 7">
    <name type="scientific">Botryosphaeria dothidea</name>
    <dbReference type="NCBI Taxonomy" id="55169"/>
    <lineage>
        <taxon>Eukaryota</taxon>
        <taxon>Fungi</taxon>
        <taxon>Dikarya</taxon>
        <taxon>Ascomycota</taxon>
        <taxon>Pezizomycotina</taxon>
        <taxon>Dothideomycetes</taxon>
        <taxon>Dothideomycetes incertae sedis</taxon>
        <taxon>Botryosphaeriales</taxon>
        <taxon>Botryosphaeriaceae</taxon>
        <taxon>Botryosphaeria</taxon>
    </lineage>
</organism>
<name>A0A8H4IQ49_9PEZI</name>
<dbReference type="InterPro" id="IPR007751">
    <property type="entry name" value="DUF676_lipase-like"/>
</dbReference>
<dbReference type="SUPFAM" id="SSF53474">
    <property type="entry name" value="alpha/beta-Hydrolases"/>
    <property type="match status" value="1"/>
</dbReference>
<reference evidence="6" key="1">
    <citation type="submission" date="2020-04" db="EMBL/GenBank/DDBJ databases">
        <title>Genome Assembly and Annotation of Botryosphaeria dothidea sdau 11-99, a Latent Pathogen of Apple Fruit Ring Rot in China.</title>
        <authorList>
            <person name="Yu C."/>
            <person name="Diao Y."/>
            <person name="Lu Q."/>
            <person name="Zhao J."/>
            <person name="Cui S."/>
            <person name="Peng C."/>
            <person name="He B."/>
            <person name="Liu H."/>
        </authorList>
    </citation>
    <scope>NUCLEOTIDE SEQUENCE [LARGE SCALE GENOMIC DNA]</scope>
    <source>
        <strain evidence="6">Sdau11-99</strain>
    </source>
</reference>
<accession>A0A8H4IQ49</accession>
<gene>
    <name evidence="6" type="ORF">GTA08_BOTSDO07588</name>
</gene>
<feature type="domain" description="DUF676" evidence="4">
    <location>
        <begin position="148"/>
        <end position="244"/>
    </location>
</feature>
<comment type="similarity">
    <text evidence="1">Belongs to the putative lipase ROG1 family.</text>
</comment>
<dbReference type="InterPro" id="IPR027417">
    <property type="entry name" value="P-loop_NTPase"/>
</dbReference>
<evidence type="ECO:0000313" key="6">
    <source>
        <dbReference type="EMBL" id="KAF4304133.1"/>
    </source>
</evidence>
<dbReference type="InterPro" id="IPR056884">
    <property type="entry name" value="NPHP3-like_N"/>
</dbReference>
<feature type="domain" description="Nephrocystin 3-like N-terminal" evidence="5">
    <location>
        <begin position="439"/>
        <end position="617"/>
    </location>
</feature>
<keyword evidence="2" id="KW-0677">Repeat</keyword>
<evidence type="ECO:0000259" key="5">
    <source>
        <dbReference type="Pfam" id="PF24883"/>
    </source>
</evidence>
<dbReference type="AlphaFoldDB" id="A0A8H4IQ49"/>
<comment type="caution">
    <text evidence="6">The sequence shown here is derived from an EMBL/GenBank/DDBJ whole genome shotgun (WGS) entry which is preliminary data.</text>
</comment>
<dbReference type="Pfam" id="PF24883">
    <property type="entry name" value="NPHP3_N"/>
    <property type="match status" value="1"/>
</dbReference>
<proteinExistence type="inferred from homology"/>
<dbReference type="Gene3D" id="3.40.50.1820">
    <property type="entry name" value="alpha/beta hydrolase"/>
    <property type="match status" value="1"/>
</dbReference>
<protein>
    <recommendedName>
        <fullName evidence="8">NACHT domain-containing protein</fullName>
    </recommendedName>
</protein>
<evidence type="ECO:0000256" key="2">
    <source>
        <dbReference type="ARBA" id="ARBA00022737"/>
    </source>
</evidence>
<feature type="region of interest" description="Disordered" evidence="3">
    <location>
        <begin position="366"/>
        <end position="404"/>
    </location>
</feature>
<dbReference type="Pfam" id="PF05057">
    <property type="entry name" value="DUF676"/>
    <property type="match status" value="1"/>
</dbReference>
<evidence type="ECO:0008006" key="8">
    <source>
        <dbReference type="Google" id="ProtNLM"/>
    </source>
</evidence>
<dbReference type="InterPro" id="IPR036770">
    <property type="entry name" value="Ankyrin_rpt-contain_sf"/>
</dbReference>
<dbReference type="Gene3D" id="3.40.50.300">
    <property type="entry name" value="P-loop containing nucleotide triphosphate hydrolases"/>
    <property type="match status" value="1"/>
</dbReference>
<dbReference type="OrthoDB" id="427518at2759"/>
<dbReference type="SUPFAM" id="SSF52540">
    <property type="entry name" value="P-loop containing nucleoside triphosphate hydrolases"/>
    <property type="match status" value="1"/>
</dbReference>
<dbReference type="PANTHER" id="PTHR10039">
    <property type="entry name" value="AMELOGENIN"/>
    <property type="match status" value="1"/>
</dbReference>
<dbReference type="Proteomes" id="UP000572817">
    <property type="component" value="Unassembled WGS sequence"/>
</dbReference>
<evidence type="ECO:0000256" key="1">
    <source>
        <dbReference type="ARBA" id="ARBA00007920"/>
    </source>
</evidence>
<dbReference type="EMBL" id="WWBZ02000051">
    <property type="protein sequence ID" value="KAF4304133.1"/>
    <property type="molecule type" value="Genomic_DNA"/>
</dbReference>
<evidence type="ECO:0000313" key="7">
    <source>
        <dbReference type="Proteomes" id="UP000572817"/>
    </source>
</evidence>
<evidence type="ECO:0000259" key="4">
    <source>
        <dbReference type="Pfam" id="PF05057"/>
    </source>
</evidence>